<dbReference type="SMART" id="SM00060">
    <property type="entry name" value="FN3"/>
    <property type="match status" value="5"/>
</dbReference>
<evidence type="ECO:0000313" key="4">
    <source>
        <dbReference type="EMBL" id="KGJ94012.1"/>
    </source>
</evidence>
<feature type="domain" description="Fibronectin type-III" evidence="3">
    <location>
        <begin position="42"/>
        <end position="127"/>
    </location>
</feature>
<dbReference type="SUPFAM" id="SSF55486">
    <property type="entry name" value="Metalloproteases ('zincins'), catalytic domain"/>
    <property type="match status" value="2"/>
</dbReference>
<dbReference type="PROSITE" id="PS50853">
    <property type="entry name" value="FN3"/>
    <property type="match status" value="3"/>
</dbReference>
<comment type="caution">
    <text evidence="4">The sequence shown here is derived from an EMBL/GenBank/DDBJ whole genome shotgun (WGS) entry which is preliminary data.</text>
</comment>
<evidence type="ECO:0000259" key="3">
    <source>
        <dbReference type="PROSITE" id="PS50853"/>
    </source>
</evidence>
<dbReference type="AlphaFoldDB" id="A0A099KVY2"/>
<name>A0A099KVY2_COLPS</name>
<dbReference type="Proteomes" id="UP000029868">
    <property type="component" value="Unassembled WGS sequence"/>
</dbReference>
<dbReference type="SUPFAM" id="SSF49265">
    <property type="entry name" value="Fibronectin type III"/>
    <property type="match status" value="3"/>
</dbReference>
<dbReference type="PATRIC" id="fig|28229.3.peg.2186"/>
<reference evidence="4 5" key="1">
    <citation type="submission" date="2014-08" db="EMBL/GenBank/DDBJ databases">
        <title>Genomic and Phenotypic Diversity of Colwellia psychrerythraea strains from Disparate Marine Basins.</title>
        <authorList>
            <person name="Techtmann S.M."/>
            <person name="Stelling S.C."/>
            <person name="Utturkar S.M."/>
            <person name="Alshibli N."/>
            <person name="Harris A."/>
            <person name="Brown S.D."/>
            <person name="Hazen T.C."/>
        </authorList>
    </citation>
    <scope>NUCLEOTIDE SEQUENCE [LARGE SCALE GENOMIC DNA]</scope>
    <source>
        <strain evidence="4 5">GAB14E</strain>
    </source>
</reference>
<dbReference type="OrthoDB" id="6224876at2"/>
<dbReference type="InterPro" id="IPR003961">
    <property type="entry name" value="FN3_dom"/>
</dbReference>
<dbReference type="Pfam" id="PF00041">
    <property type="entry name" value="fn3"/>
    <property type="match status" value="1"/>
</dbReference>
<dbReference type="EMBL" id="JQEC01000021">
    <property type="protein sequence ID" value="KGJ94012.1"/>
    <property type="molecule type" value="Genomic_DNA"/>
</dbReference>
<dbReference type="InterPro" id="IPR036116">
    <property type="entry name" value="FN3_sf"/>
</dbReference>
<dbReference type="RefSeq" id="WP_033082203.1">
    <property type="nucleotide sequence ID" value="NZ_JQEC01000021.1"/>
</dbReference>
<accession>A0A099KVY2</accession>
<feature type="signal peptide" evidence="2">
    <location>
        <begin position="1"/>
        <end position="34"/>
    </location>
</feature>
<dbReference type="Gene3D" id="3.40.390.10">
    <property type="entry name" value="Collagenase (Catalytic Domain)"/>
    <property type="match status" value="1"/>
</dbReference>
<keyword evidence="2" id="KW-0732">Signal</keyword>
<evidence type="ECO:0000256" key="1">
    <source>
        <dbReference type="SAM" id="MobiDB-lite"/>
    </source>
</evidence>
<dbReference type="InterPro" id="IPR013783">
    <property type="entry name" value="Ig-like_fold"/>
</dbReference>
<evidence type="ECO:0000256" key="2">
    <source>
        <dbReference type="SAM" id="SignalP"/>
    </source>
</evidence>
<dbReference type="InterPro" id="IPR024079">
    <property type="entry name" value="MetalloPept_cat_dom_sf"/>
</dbReference>
<sequence length="1054" mass="115659">MRKHVQKPINKACSRVALLATTLLCSGGISQTYAAECSVLTQPVNLSVVENTGTAVTLKWDPVAGVSNYNLLSYINGAYKRVSSTAPQATFSNLPADYYYFAVTAHNSCDEQSTPSDWFAVDVTGIGQCVLPEIPQQLTGSNITASGFTASWADITNADNYQVQLYTGSSWQDRAVTVTSSYDFTNLNLGSQHVRVNASNSCGSSEFSAPLTVEIKGQNCPSYLDRATNLVATGITADSFTINWTGVVDADQYRIEVWQGYWAEVGTTREQSFNLTNLAAKSTQYVHVIALNCDGSASSESNWLEVNLSQVDPCPVEIPQATGLTSSNITASGFTLTWNRVNEAERYIVERLVNGTWTTVTTTTANTYTFGGLNQASRHEVRIVSVASCGSTSTSIALMVDLVENCPTSLATPSNLRLADLTNSGFNASWGAVTGAKKYQVQLATAGQWQNFGPQTQLSKTFSNLTAGTYQVKVAAVCDNTYSAETTPQQIIIEDVITTPSCDLPDVDGGVTISKLRASDEITEGSLETYVSVRNLDNNYSMKITCAGKYGTAERSRDDAPYYLGFKYNYNHLNARADNVEEIQFEVTSNGRVSRKTLSWPISVPVVMHPVQPSCANVNIDNDQDGIPDCAEEPGKTFFGMPVYDWGARKNTTDIFLEVDYMSKESSNDLGTEPRREAFEKVKQIFAEHGYNLHFDVGNLYGQGPENFNLGGGQAVQYSPWIGLSDWQNEYDGYHDVPGMKNNDLYPGVFSYMPVYFDNKPERARLFYYSLFASSQAASGQGSSGQAPDYFDQYFYVSLGRNNWNFSVASEAETNRLINSQASLIMHEFGHILGLSHGGWPDKYPSYEPNYKPNYTSVMNYSYALSGTPHNKNGNEGEMISDRHHASVRWNQNANCAELLNNKYGAGSGRRNIPGGLSEDWRTFNLDYSYGSHANLSESSYNEASVLGGQDFNCNGNIENTTGPFDLNYDNSHSNMRDYNDWSNIYNYFRSLNYSTEGVFLAQPNPRVAYANEPADIVPGAIASPTGAFAPSIQSATKDSRPIGVPEMPMSPEH</sequence>
<dbReference type="CDD" id="cd00063">
    <property type="entry name" value="FN3"/>
    <property type="match status" value="3"/>
</dbReference>
<dbReference type="Gene3D" id="2.60.40.10">
    <property type="entry name" value="Immunoglobulins"/>
    <property type="match status" value="5"/>
</dbReference>
<protein>
    <submittedName>
        <fullName evidence="4">Fibronectin type III domain protein</fullName>
    </submittedName>
</protein>
<organism evidence="4 5">
    <name type="scientific">Colwellia psychrerythraea</name>
    <name type="common">Vibrio psychroerythus</name>
    <dbReference type="NCBI Taxonomy" id="28229"/>
    <lineage>
        <taxon>Bacteria</taxon>
        <taxon>Pseudomonadati</taxon>
        <taxon>Pseudomonadota</taxon>
        <taxon>Gammaproteobacteria</taxon>
        <taxon>Alteromonadales</taxon>
        <taxon>Colwelliaceae</taxon>
        <taxon>Colwellia</taxon>
    </lineage>
</organism>
<evidence type="ECO:0000313" key="5">
    <source>
        <dbReference type="Proteomes" id="UP000029868"/>
    </source>
</evidence>
<dbReference type="GO" id="GO:0008237">
    <property type="term" value="F:metallopeptidase activity"/>
    <property type="evidence" value="ECO:0007669"/>
    <property type="project" value="InterPro"/>
</dbReference>
<feature type="region of interest" description="Disordered" evidence="1">
    <location>
        <begin position="1032"/>
        <end position="1054"/>
    </location>
</feature>
<gene>
    <name evidence="4" type="ORF">GAB14E_2567</name>
</gene>
<feature type="domain" description="Fibronectin type-III" evidence="3">
    <location>
        <begin position="320"/>
        <end position="405"/>
    </location>
</feature>
<feature type="domain" description="Fibronectin type-III" evidence="3">
    <location>
        <begin position="226"/>
        <end position="312"/>
    </location>
</feature>
<feature type="chain" id="PRO_5001949019" evidence="2">
    <location>
        <begin position="35"/>
        <end position="1054"/>
    </location>
</feature>
<proteinExistence type="predicted"/>